<comment type="caution">
    <text evidence="2">The sequence shown here is derived from an EMBL/GenBank/DDBJ whole genome shotgun (WGS) entry which is preliminary data.</text>
</comment>
<dbReference type="Proteomes" id="UP000271010">
    <property type="component" value="Unassembled WGS sequence"/>
</dbReference>
<sequence>MHVSREIRQNSGKGQEESVTNLIPKDDLRQFLGMETDEKERDSFLRLGALFPKRAPKRKLQL</sequence>
<keyword evidence="3" id="KW-1185">Reference proteome</keyword>
<evidence type="ECO:0000313" key="2">
    <source>
        <dbReference type="EMBL" id="RNI27236.1"/>
    </source>
</evidence>
<feature type="compositionally biased region" description="Polar residues" evidence="1">
    <location>
        <begin position="9"/>
        <end position="21"/>
    </location>
</feature>
<dbReference type="EMBL" id="RJJE01000017">
    <property type="protein sequence ID" value="RNI27236.1"/>
    <property type="molecule type" value="Genomic_DNA"/>
</dbReference>
<feature type="region of interest" description="Disordered" evidence="1">
    <location>
        <begin position="1"/>
        <end position="22"/>
    </location>
</feature>
<reference evidence="2 3" key="1">
    <citation type="submission" date="2018-11" db="EMBL/GenBank/DDBJ databases">
        <title>Rufibacter latericius sp. nov., isolated from water in Baiyang Lake.</title>
        <authorList>
            <person name="Yang Y."/>
        </authorList>
    </citation>
    <scope>NUCLEOTIDE SEQUENCE [LARGE SCALE GENOMIC DNA]</scope>
    <source>
        <strain evidence="2 3">MCC P1</strain>
    </source>
</reference>
<dbReference type="AlphaFoldDB" id="A0A3M9MNZ8"/>
<proteinExistence type="predicted"/>
<evidence type="ECO:0000313" key="3">
    <source>
        <dbReference type="Proteomes" id="UP000271010"/>
    </source>
</evidence>
<accession>A0A3M9MNZ8</accession>
<organism evidence="2 3">
    <name type="scientific">Rufibacter immobilis</name>
    <dbReference type="NCBI Taxonomy" id="1348778"/>
    <lineage>
        <taxon>Bacteria</taxon>
        <taxon>Pseudomonadati</taxon>
        <taxon>Bacteroidota</taxon>
        <taxon>Cytophagia</taxon>
        <taxon>Cytophagales</taxon>
        <taxon>Hymenobacteraceae</taxon>
        <taxon>Rufibacter</taxon>
    </lineage>
</organism>
<protein>
    <submittedName>
        <fullName evidence="2">Uncharacterized protein</fullName>
    </submittedName>
</protein>
<evidence type="ECO:0000256" key="1">
    <source>
        <dbReference type="SAM" id="MobiDB-lite"/>
    </source>
</evidence>
<name>A0A3M9MNZ8_9BACT</name>
<gene>
    <name evidence="2" type="ORF">EFA69_13830</name>
</gene>